<keyword evidence="1" id="KW-0812">Transmembrane</keyword>
<protein>
    <submittedName>
        <fullName evidence="2">Uncharacterized protein</fullName>
    </submittedName>
</protein>
<gene>
    <name evidence="2" type="ORF">GO495_11730</name>
</gene>
<evidence type="ECO:0000313" key="2">
    <source>
        <dbReference type="EMBL" id="MVT41255.1"/>
    </source>
</evidence>
<feature type="transmembrane region" description="Helical" evidence="1">
    <location>
        <begin position="51"/>
        <end position="77"/>
    </location>
</feature>
<dbReference type="AlphaFoldDB" id="A0A6N8J7L1"/>
<keyword evidence="1" id="KW-1133">Transmembrane helix</keyword>
<accession>A0A6N8J7L1</accession>
<feature type="transmembrane region" description="Helical" evidence="1">
    <location>
        <begin position="12"/>
        <end position="31"/>
    </location>
</feature>
<keyword evidence="1" id="KW-0472">Membrane</keyword>
<dbReference type="RefSeq" id="WP_157299863.1">
    <property type="nucleotide sequence ID" value="NZ_BAAAZB010000007.1"/>
</dbReference>
<name>A0A6N8J7L1_9BACT</name>
<proteinExistence type="predicted"/>
<evidence type="ECO:0000256" key="1">
    <source>
        <dbReference type="SAM" id="Phobius"/>
    </source>
</evidence>
<sequence length="87" mass="9942">MAEKEKSTWLSVIMSIGVIMMGVGFAIVRYTQFFEKGDNGFTPRITRIELYIYRAVGPSGLVTAFILMAIAGLYYTIYHIRAIRRQQ</sequence>
<keyword evidence="3" id="KW-1185">Reference proteome</keyword>
<organism evidence="2 3">
    <name type="scientific">Chitinophaga oryziterrae</name>
    <dbReference type="NCBI Taxonomy" id="1031224"/>
    <lineage>
        <taxon>Bacteria</taxon>
        <taxon>Pseudomonadati</taxon>
        <taxon>Bacteroidota</taxon>
        <taxon>Chitinophagia</taxon>
        <taxon>Chitinophagales</taxon>
        <taxon>Chitinophagaceae</taxon>
        <taxon>Chitinophaga</taxon>
    </lineage>
</organism>
<dbReference type="OrthoDB" id="674681at2"/>
<dbReference type="EMBL" id="WRXO01000002">
    <property type="protein sequence ID" value="MVT41255.1"/>
    <property type="molecule type" value="Genomic_DNA"/>
</dbReference>
<comment type="caution">
    <text evidence="2">The sequence shown here is derived from an EMBL/GenBank/DDBJ whole genome shotgun (WGS) entry which is preliminary data.</text>
</comment>
<evidence type="ECO:0000313" key="3">
    <source>
        <dbReference type="Proteomes" id="UP000468388"/>
    </source>
</evidence>
<reference evidence="2 3" key="1">
    <citation type="submission" date="2019-12" db="EMBL/GenBank/DDBJ databases">
        <title>The draft genomic sequence of strain Chitinophaga oryziterrae JCM 16595.</title>
        <authorList>
            <person name="Zhang X."/>
        </authorList>
    </citation>
    <scope>NUCLEOTIDE SEQUENCE [LARGE SCALE GENOMIC DNA]</scope>
    <source>
        <strain evidence="2 3">JCM 16595</strain>
    </source>
</reference>
<dbReference type="Proteomes" id="UP000468388">
    <property type="component" value="Unassembled WGS sequence"/>
</dbReference>